<comment type="caution">
    <text evidence="1">The sequence shown here is derived from an EMBL/GenBank/DDBJ whole genome shotgun (WGS) entry which is preliminary data.</text>
</comment>
<evidence type="ECO:0000313" key="2">
    <source>
        <dbReference type="Proteomes" id="UP001151529"/>
    </source>
</evidence>
<dbReference type="AlphaFoldDB" id="A0A9Q0V579"/>
<accession>A0A9Q0V579</accession>
<reference evidence="1" key="1">
    <citation type="submission" date="2022-11" db="EMBL/GenBank/DDBJ databases">
        <authorList>
            <person name="Hyden B.L."/>
            <person name="Feng K."/>
            <person name="Yates T."/>
            <person name="Jawdy S."/>
            <person name="Smart L.B."/>
            <person name="Muchero W."/>
        </authorList>
    </citation>
    <scope>NUCLEOTIDE SEQUENCE</scope>
    <source>
        <tissue evidence="1">Shoot tip</tissue>
    </source>
</reference>
<dbReference type="Proteomes" id="UP001151529">
    <property type="component" value="Chromosome 6"/>
</dbReference>
<proteinExistence type="predicted"/>
<dbReference type="EMBL" id="JAPFFL010000002">
    <property type="protein sequence ID" value="KAJ6741413.1"/>
    <property type="molecule type" value="Genomic_DNA"/>
</dbReference>
<organism evidence="1 2">
    <name type="scientific">Salix viminalis</name>
    <name type="common">Common osier</name>
    <name type="synonym">Basket willow</name>
    <dbReference type="NCBI Taxonomy" id="40686"/>
    <lineage>
        <taxon>Eukaryota</taxon>
        <taxon>Viridiplantae</taxon>
        <taxon>Streptophyta</taxon>
        <taxon>Embryophyta</taxon>
        <taxon>Tracheophyta</taxon>
        <taxon>Spermatophyta</taxon>
        <taxon>Magnoliopsida</taxon>
        <taxon>eudicotyledons</taxon>
        <taxon>Gunneridae</taxon>
        <taxon>Pentapetalae</taxon>
        <taxon>rosids</taxon>
        <taxon>fabids</taxon>
        <taxon>Malpighiales</taxon>
        <taxon>Salicaceae</taxon>
        <taxon>Saliceae</taxon>
        <taxon>Salix</taxon>
    </lineage>
</organism>
<evidence type="ECO:0000313" key="1">
    <source>
        <dbReference type="EMBL" id="KAJ6741413.1"/>
    </source>
</evidence>
<reference evidence="1" key="2">
    <citation type="journal article" date="2023" name="Int. J. Mol. Sci.">
        <title>De Novo Assembly and Annotation of 11 Diverse Shrub Willow (Salix) Genomes Reveals Novel Gene Organization in Sex-Linked Regions.</title>
        <authorList>
            <person name="Hyden B."/>
            <person name="Feng K."/>
            <person name="Yates T.B."/>
            <person name="Jawdy S."/>
            <person name="Cereghino C."/>
            <person name="Smart L.B."/>
            <person name="Muchero W."/>
        </authorList>
    </citation>
    <scope>NUCLEOTIDE SEQUENCE [LARGE SCALE GENOMIC DNA]</scope>
    <source>
        <tissue evidence="1">Shoot tip</tissue>
    </source>
</reference>
<protein>
    <submittedName>
        <fullName evidence="1">Uncharacterized protein</fullName>
    </submittedName>
</protein>
<sequence length="83" mass="9268">MCLALLPHHVPRGNGIELSRGQLLSCLSNFFVGIHLQLDVLALCILVARKLKHCPCNSLAPWDLYSMTQGKNRAHCFSFFSKS</sequence>
<name>A0A9Q0V579_SALVM</name>
<keyword evidence="2" id="KW-1185">Reference proteome</keyword>
<gene>
    <name evidence="1" type="ORF">OIU85_015598</name>
</gene>